<name>G7WB74_DESOD</name>
<dbReference type="STRING" id="768706.Desor_2255"/>
<evidence type="ECO:0000313" key="1">
    <source>
        <dbReference type="EMBL" id="AET67855.1"/>
    </source>
</evidence>
<gene>
    <name evidence="1" type="ordered locus">Desor_2255</name>
</gene>
<reference evidence="1 2" key="2">
    <citation type="journal article" date="2012" name="J. Bacteriol.">
        <title>Complete genome sequences of Desulfosporosinus orientis DSM765T, Desulfosporosinus youngiae DSM17734T, Desulfosporosinus meridiei DSM13257T, and Desulfosporosinus acidiphilus DSM22704T.</title>
        <authorList>
            <person name="Pester M."/>
            <person name="Brambilla E."/>
            <person name="Alazard D."/>
            <person name="Rattei T."/>
            <person name="Weinmaier T."/>
            <person name="Han J."/>
            <person name="Lucas S."/>
            <person name="Lapidus A."/>
            <person name="Cheng J.F."/>
            <person name="Goodwin L."/>
            <person name="Pitluck S."/>
            <person name="Peters L."/>
            <person name="Ovchinnikova G."/>
            <person name="Teshima H."/>
            <person name="Detter J.C."/>
            <person name="Han C.S."/>
            <person name="Tapia R."/>
            <person name="Land M.L."/>
            <person name="Hauser L."/>
            <person name="Kyrpides N.C."/>
            <person name="Ivanova N.N."/>
            <person name="Pagani I."/>
            <person name="Huntmann M."/>
            <person name="Wei C.L."/>
            <person name="Davenport K.W."/>
            <person name="Daligault H."/>
            <person name="Chain P.S."/>
            <person name="Chen A."/>
            <person name="Mavromatis K."/>
            <person name="Markowitz V."/>
            <person name="Szeto E."/>
            <person name="Mikhailova N."/>
            <person name="Pati A."/>
            <person name="Wagner M."/>
            <person name="Woyke T."/>
            <person name="Ollivier B."/>
            <person name="Klenk H.P."/>
            <person name="Spring S."/>
            <person name="Loy A."/>
        </authorList>
    </citation>
    <scope>NUCLEOTIDE SEQUENCE [LARGE SCALE GENOMIC DNA]</scope>
    <source>
        <strain evidence="2">ATCC 19365 / DSM 765 / NCIMB 8382 / VKM B-1628</strain>
    </source>
</reference>
<dbReference type="PROSITE" id="PS51257">
    <property type="entry name" value="PROKAR_LIPOPROTEIN"/>
    <property type="match status" value="1"/>
</dbReference>
<organism evidence="1 2">
    <name type="scientific">Desulfosporosinus orientis (strain ATCC 19365 / DSM 765 / NCIMB 8382 / VKM B-1628 / Singapore I)</name>
    <name type="common">Desulfotomaculum orientis</name>
    <dbReference type="NCBI Taxonomy" id="768706"/>
    <lineage>
        <taxon>Bacteria</taxon>
        <taxon>Bacillati</taxon>
        <taxon>Bacillota</taxon>
        <taxon>Clostridia</taxon>
        <taxon>Eubacteriales</taxon>
        <taxon>Desulfitobacteriaceae</taxon>
        <taxon>Desulfosporosinus</taxon>
    </lineage>
</organism>
<dbReference type="KEGG" id="dor:Desor_2255"/>
<dbReference type="EMBL" id="CP003108">
    <property type="protein sequence ID" value="AET67855.1"/>
    <property type="molecule type" value="Genomic_DNA"/>
</dbReference>
<evidence type="ECO:0000313" key="2">
    <source>
        <dbReference type="Proteomes" id="UP000006346"/>
    </source>
</evidence>
<accession>G7WB74</accession>
<reference evidence="2" key="1">
    <citation type="submission" date="2011-11" db="EMBL/GenBank/DDBJ databases">
        <title>Complete sequence of Desulfosporosinus orientis DSM 765.</title>
        <authorList>
            <person name="Lucas S."/>
            <person name="Han J."/>
            <person name="Lapidus A."/>
            <person name="Cheng J.-F."/>
            <person name="Goodwin L."/>
            <person name="Pitluck S."/>
            <person name="Peters L."/>
            <person name="Ovchinnikova G."/>
            <person name="Teshima H."/>
            <person name="Detter J.C."/>
            <person name="Han C."/>
            <person name="Tapia R."/>
            <person name="Land M."/>
            <person name="Hauser L."/>
            <person name="Kyrpides N."/>
            <person name="Ivanova N."/>
            <person name="Pagani I."/>
            <person name="Pester M."/>
            <person name="Spring S."/>
            <person name="Ollivier B."/>
            <person name="Rattei T."/>
            <person name="Klenk H.-P."/>
            <person name="Wagner M."/>
            <person name="Loy A."/>
            <person name="Woyke T."/>
        </authorList>
    </citation>
    <scope>NUCLEOTIDE SEQUENCE [LARGE SCALE GENOMIC DNA]</scope>
    <source>
        <strain evidence="2">ATCC 19365 / DSM 765 / NCIMB 8382 / VKM B-1628</strain>
    </source>
</reference>
<proteinExistence type="predicted"/>
<dbReference type="HOGENOM" id="CLU_3308549_0_0_9"/>
<dbReference type="Proteomes" id="UP000006346">
    <property type="component" value="Chromosome"/>
</dbReference>
<sequence length="39" mass="4379">MNDTHLKSFSQFNGGFSCSQRVFATLGVNGKLNHTHLRQ</sequence>
<keyword evidence="2" id="KW-1185">Reference proteome</keyword>
<protein>
    <submittedName>
        <fullName evidence="1">Uncharacterized protein</fullName>
    </submittedName>
</protein>
<dbReference type="AlphaFoldDB" id="G7WB74"/>